<protein>
    <recommendedName>
        <fullName evidence="3">CENP-V/GFA domain-containing protein</fullName>
    </recommendedName>
</protein>
<dbReference type="KEGG" id="pect:BN1012_Phect1807"/>
<gene>
    <name evidence="1" type="ORF">BN1012_Phect1807</name>
</gene>
<dbReference type="STRING" id="1458461.BN1012_Phect1807"/>
<dbReference type="PATRIC" id="fig|1458461.3.peg.1811"/>
<keyword evidence="2" id="KW-1185">Reference proteome</keyword>
<evidence type="ECO:0000313" key="1">
    <source>
        <dbReference type="EMBL" id="CDO60021.1"/>
    </source>
</evidence>
<name>X5MND5_9HYPH</name>
<evidence type="ECO:0008006" key="3">
    <source>
        <dbReference type="Google" id="ProtNLM"/>
    </source>
</evidence>
<accession>X5MND5</accession>
<organism evidence="1 2">
    <name type="scientific">Candidatus Phaeomarinibacter ectocarpi</name>
    <dbReference type="NCBI Taxonomy" id="1458461"/>
    <lineage>
        <taxon>Bacteria</taxon>
        <taxon>Pseudomonadati</taxon>
        <taxon>Pseudomonadota</taxon>
        <taxon>Alphaproteobacteria</taxon>
        <taxon>Hyphomicrobiales</taxon>
        <taxon>Parvibaculaceae</taxon>
        <taxon>Candidatus Phaeomarinibacter</taxon>
    </lineage>
</organism>
<sequence>MPKPLEDHVPRACQCDYCQLNGGVFFSDPDGRATIYGEEYLVGETQGSQQARMLLCGVCRRLVCATYSHDGKCLGAVSALFIGTEQWLKDAMPVSPEDLSPEEKAGRWAKLWMPIAFR</sequence>
<reference evidence="1 2" key="1">
    <citation type="journal article" date="2014" name="Front. Genet.">
        <title>Genome and metabolic network of "Candidatus Phaeomarinobacter ectocarpi" Ec32, a new candidate genus of Alphaproteobacteria frequently associated with brown algae.</title>
        <authorList>
            <person name="Dittami S.M."/>
            <person name="Barbeyron T."/>
            <person name="Boyen C."/>
            <person name="Cambefort J."/>
            <person name="Collet G."/>
            <person name="Delage L."/>
            <person name="Gobet A."/>
            <person name="Groisillier A."/>
            <person name="Leblanc C."/>
            <person name="Michel G."/>
            <person name="Scornet D."/>
            <person name="Siegel A."/>
            <person name="Tapia J.E."/>
            <person name="Tonon T."/>
        </authorList>
    </citation>
    <scope>NUCLEOTIDE SEQUENCE [LARGE SCALE GENOMIC DNA]</scope>
    <source>
        <strain evidence="1 2">Ec32</strain>
    </source>
</reference>
<dbReference type="EMBL" id="HG966617">
    <property type="protein sequence ID" value="CDO60021.1"/>
    <property type="molecule type" value="Genomic_DNA"/>
</dbReference>
<dbReference type="AlphaFoldDB" id="X5MND5"/>
<evidence type="ECO:0000313" key="2">
    <source>
        <dbReference type="Proteomes" id="UP000032160"/>
    </source>
</evidence>
<dbReference type="InterPro" id="IPR011057">
    <property type="entry name" value="Mss4-like_sf"/>
</dbReference>
<proteinExistence type="predicted"/>
<dbReference type="HOGENOM" id="CLU_055491_5_0_5"/>
<dbReference type="Gene3D" id="2.170.150.70">
    <property type="match status" value="1"/>
</dbReference>
<dbReference type="Proteomes" id="UP000032160">
    <property type="component" value="Chromosome I"/>
</dbReference>
<dbReference type="SUPFAM" id="SSF51316">
    <property type="entry name" value="Mss4-like"/>
    <property type="match status" value="1"/>
</dbReference>